<evidence type="ECO:0000256" key="1">
    <source>
        <dbReference type="SAM" id="MobiDB-lite"/>
    </source>
</evidence>
<protein>
    <submittedName>
        <fullName evidence="2">Uncharacterized protein</fullName>
    </submittedName>
</protein>
<keyword evidence="3" id="KW-1185">Reference proteome</keyword>
<name>C8WZQ7_DESRD</name>
<feature type="region of interest" description="Disordered" evidence="1">
    <location>
        <begin position="14"/>
        <end position="39"/>
    </location>
</feature>
<sequence>MWCAANRALHDRRAVPVEPENEGRRLPAGSEFPVYNHRS</sequence>
<reference evidence="2 3" key="2">
    <citation type="journal article" date="2010" name="Stand. Genomic Sci.">
        <title>Complete genome sequence of Desulfohalobium retbaense type strain (HR(100)).</title>
        <authorList>
            <person name="Spring S."/>
            <person name="Nolan M."/>
            <person name="Lapidus A."/>
            <person name="Glavina Del Rio T."/>
            <person name="Copeland A."/>
            <person name="Tice H."/>
            <person name="Cheng J.F."/>
            <person name="Lucas S."/>
            <person name="Land M."/>
            <person name="Chen F."/>
            <person name="Bruce D."/>
            <person name="Goodwin L."/>
            <person name="Pitluck S."/>
            <person name="Ivanova N."/>
            <person name="Mavromatis K."/>
            <person name="Mikhailova N."/>
            <person name="Pati A."/>
            <person name="Chen A."/>
            <person name="Palaniappan K."/>
            <person name="Hauser L."/>
            <person name="Chang Y.J."/>
            <person name="Jeffries C.D."/>
            <person name="Munk C."/>
            <person name="Kiss H."/>
            <person name="Chain P."/>
            <person name="Han C."/>
            <person name="Brettin T."/>
            <person name="Detter J.C."/>
            <person name="Schuler E."/>
            <person name="Goker M."/>
            <person name="Rohde M."/>
            <person name="Bristow J."/>
            <person name="Eisen J.A."/>
            <person name="Markowitz V."/>
            <person name="Hugenholtz P."/>
            <person name="Kyrpides N.C."/>
            <person name="Klenk H.P."/>
        </authorList>
    </citation>
    <scope>NUCLEOTIDE SEQUENCE [LARGE SCALE GENOMIC DNA]</scope>
    <source>
        <strain evidence="2 3">DSM 5692</strain>
    </source>
</reference>
<dbReference type="KEGG" id="drt:Dret_0230"/>
<evidence type="ECO:0000313" key="3">
    <source>
        <dbReference type="Proteomes" id="UP000001052"/>
    </source>
</evidence>
<feature type="compositionally biased region" description="Basic and acidic residues" evidence="1">
    <location>
        <begin position="14"/>
        <end position="25"/>
    </location>
</feature>
<organism evidence="2 3">
    <name type="scientific">Desulfohalobium retbaense (strain ATCC 49708 / DSM 5692 / JCM 16813 / HR100)</name>
    <dbReference type="NCBI Taxonomy" id="485915"/>
    <lineage>
        <taxon>Bacteria</taxon>
        <taxon>Pseudomonadati</taxon>
        <taxon>Thermodesulfobacteriota</taxon>
        <taxon>Desulfovibrionia</taxon>
        <taxon>Desulfovibrionales</taxon>
        <taxon>Desulfohalobiaceae</taxon>
        <taxon>Desulfohalobium</taxon>
    </lineage>
</organism>
<dbReference type="STRING" id="485915.Dret_0230"/>
<evidence type="ECO:0000313" key="2">
    <source>
        <dbReference type="EMBL" id="ACV67532.1"/>
    </source>
</evidence>
<gene>
    <name evidence="2" type="ordered locus">Dret_0230</name>
</gene>
<dbReference type="EMBL" id="CP001734">
    <property type="protein sequence ID" value="ACV67532.1"/>
    <property type="molecule type" value="Genomic_DNA"/>
</dbReference>
<accession>C8WZQ7</accession>
<proteinExistence type="predicted"/>
<dbReference type="HOGENOM" id="CLU_3308577_0_0_7"/>
<dbReference type="Proteomes" id="UP000001052">
    <property type="component" value="Chromosome"/>
</dbReference>
<reference evidence="3" key="1">
    <citation type="submission" date="2009-09" db="EMBL/GenBank/DDBJ databases">
        <title>The complete chromosome of Desulfohalobium retbaense DSM 5692.</title>
        <authorList>
            <consortium name="US DOE Joint Genome Institute (JGI-PGF)"/>
            <person name="Lucas S."/>
            <person name="Copeland A."/>
            <person name="Lapidus A."/>
            <person name="Glavina del Rio T."/>
            <person name="Dalin E."/>
            <person name="Tice H."/>
            <person name="Bruce D."/>
            <person name="Goodwin L."/>
            <person name="Pitluck S."/>
            <person name="Kyrpides N."/>
            <person name="Mavromatis K."/>
            <person name="Ivanova N."/>
            <person name="Mikhailova N."/>
            <person name="Munk A.C."/>
            <person name="Brettin T."/>
            <person name="Detter J.C."/>
            <person name="Han C."/>
            <person name="Tapia R."/>
            <person name="Larimer F."/>
            <person name="Land M."/>
            <person name="Hauser L."/>
            <person name="Markowitz V."/>
            <person name="Cheng J.-F."/>
            <person name="Hugenholtz P."/>
            <person name="Woyke T."/>
            <person name="Wu D."/>
            <person name="Spring S."/>
            <person name="Klenk H.-P."/>
            <person name="Eisen J.A."/>
        </authorList>
    </citation>
    <scope>NUCLEOTIDE SEQUENCE [LARGE SCALE GENOMIC DNA]</scope>
    <source>
        <strain evidence="3">DSM 5692</strain>
    </source>
</reference>
<dbReference type="AlphaFoldDB" id="C8WZQ7"/>